<comment type="caution">
    <text evidence="1">The sequence shown here is derived from an EMBL/GenBank/DDBJ whole genome shotgun (WGS) entry which is preliminary data.</text>
</comment>
<proteinExistence type="predicted"/>
<evidence type="ECO:0000313" key="2">
    <source>
        <dbReference type="Proteomes" id="UP000033140"/>
    </source>
</evidence>
<sequence length="79" mass="8860">MSRKYAYTHKEKLTSTWVPGPRACNFYDVDSKSVAVPIHAYHQLVPSNEYGNNLYNRTHAGLGKLRVGLCCTFSAVTKP</sequence>
<reference evidence="1 2" key="2">
    <citation type="journal article" date="2014" name="J. Gen. Appl. Microbiol.">
        <title>The early diverging ascomycetous budding yeast Saitoella complicata has three histone deacetylases belonging to the Clr6, Hos2, and Rpd3 lineages.</title>
        <authorList>
            <person name="Nishida H."/>
            <person name="Matsumoto T."/>
            <person name="Kondo S."/>
            <person name="Hamamoto M."/>
            <person name="Yoshikawa H."/>
        </authorList>
    </citation>
    <scope>NUCLEOTIDE SEQUENCE [LARGE SCALE GENOMIC DNA]</scope>
    <source>
        <strain evidence="1 2">NRRL Y-17804</strain>
    </source>
</reference>
<protein>
    <submittedName>
        <fullName evidence="1">Uncharacterized protein</fullName>
    </submittedName>
</protein>
<reference evidence="1 2" key="3">
    <citation type="journal article" date="2015" name="Genome Announc.">
        <title>Draft Genome Sequence of the Archiascomycetous Yeast Saitoella complicata.</title>
        <authorList>
            <person name="Yamauchi K."/>
            <person name="Kondo S."/>
            <person name="Hamamoto M."/>
            <person name="Takahashi Y."/>
            <person name="Ogura Y."/>
            <person name="Hayashi T."/>
            <person name="Nishida H."/>
        </authorList>
    </citation>
    <scope>NUCLEOTIDE SEQUENCE [LARGE SCALE GENOMIC DNA]</scope>
    <source>
        <strain evidence="1 2">NRRL Y-17804</strain>
    </source>
</reference>
<evidence type="ECO:0000313" key="1">
    <source>
        <dbReference type="EMBL" id="GAO52182.1"/>
    </source>
</evidence>
<accession>A0A0E9NQM5</accession>
<reference evidence="1 2" key="1">
    <citation type="journal article" date="2011" name="J. Gen. Appl. Microbiol.">
        <title>Draft genome sequencing of the enigmatic yeast Saitoella complicata.</title>
        <authorList>
            <person name="Nishida H."/>
            <person name="Hamamoto M."/>
            <person name="Sugiyama J."/>
        </authorList>
    </citation>
    <scope>NUCLEOTIDE SEQUENCE [LARGE SCALE GENOMIC DNA]</scope>
    <source>
        <strain evidence="1 2">NRRL Y-17804</strain>
    </source>
</reference>
<dbReference type="EMBL" id="BACD03000062">
    <property type="protein sequence ID" value="GAO52182.1"/>
    <property type="molecule type" value="Genomic_DNA"/>
</dbReference>
<organism evidence="1 2">
    <name type="scientific">Saitoella complicata (strain BCRC 22490 / CBS 7301 / JCM 7358 / NBRC 10748 / NRRL Y-17804)</name>
    <dbReference type="NCBI Taxonomy" id="698492"/>
    <lineage>
        <taxon>Eukaryota</taxon>
        <taxon>Fungi</taxon>
        <taxon>Dikarya</taxon>
        <taxon>Ascomycota</taxon>
        <taxon>Taphrinomycotina</taxon>
        <taxon>Taphrinomycotina incertae sedis</taxon>
        <taxon>Saitoella</taxon>
    </lineage>
</organism>
<gene>
    <name evidence="1" type="ORF">G7K_6265-t1</name>
</gene>
<name>A0A0E9NQM5_SAICN</name>
<keyword evidence="2" id="KW-1185">Reference proteome</keyword>
<dbReference type="AlphaFoldDB" id="A0A0E9NQM5"/>
<dbReference type="Proteomes" id="UP000033140">
    <property type="component" value="Unassembled WGS sequence"/>
</dbReference>